<sequence>MSLDVQINNHQLEVLDTSLSLQMSLFEGLHLAAALDEQLNGSDQSSQTLVNKFYQNLLESLMLLGVRERQLLLNEASLEAMACLLRRFRGKPIAKALRENLSQRRISQVEDEAYYLKTELSAAEELSQVLMPFFNHLDQQVKESKIKLQDPKGIYF</sequence>
<organism evidence="1 2">
    <name type="scientific">Marinospirillum insulare</name>
    <dbReference type="NCBI Taxonomy" id="217169"/>
    <lineage>
        <taxon>Bacteria</taxon>
        <taxon>Pseudomonadati</taxon>
        <taxon>Pseudomonadota</taxon>
        <taxon>Gammaproteobacteria</taxon>
        <taxon>Oceanospirillales</taxon>
        <taxon>Oceanospirillaceae</taxon>
        <taxon>Marinospirillum</taxon>
    </lineage>
</organism>
<name>A0ABQ5ZVN4_9GAMM</name>
<dbReference type="EMBL" id="BSOR01000015">
    <property type="protein sequence ID" value="GLR63368.1"/>
    <property type="molecule type" value="Genomic_DNA"/>
</dbReference>
<accession>A0ABQ5ZVN4</accession>
<protein>
    <submittedName>
        <fullName evidence="1">Uncharacterized protein</fullName>
    </submittedName>
</protein>
<keyword evidence="2" id="KW-1185">Reference proteome</keyword>
<evidence type="ECO:0000313" key="1">
    <source>
        <dbReference type="EMBL" id="GLR63368.1"/>
    </source>
</evidence>
<comment type="caution">
    <text evidence="1">The sequence shown here is derived from an EMBL/GenBank/DDBJ whole genome shotgun (WGS) entry which is preliminary data.</text>
</comment>
<evidence type="ECO:0000313" key="2">
    <source>
        <dbReference type="Proteomes" id="UP001156682"/>
    </source>
</evidence>
<dbReference type="Proteomes" id="UP001156682">
    <property type="component" value="Unassembled WGS sequence"/>
</dbReference>
<dbReference type="RefSeq" id="WP_027852056.1">
    <property type="nucleotide sequence ID" value="NZ_BSOR01000015.1"/>
</dbReference>
<reference evidence="2" key="1">
    <citation type="journal article" date="2019" name="Int. J. Syst. Evol. Microbiol.">
        <title>The Global Catalogue of Microorganisms (GCM) 10K type strain sequencing project: providing services to taxonomists for standard genome sequencing and annotation.</title>
        <authorList>
            <consortium name="The Broad Institute Genomics Platform"/>
            <consortium name="The Broad Institute Genome Sequencing Center for Infectious Disease"/>
            <person name="Wu L."/>
            <person name="Ma J."/>
        </authorList>
    </citation>
    <scope>NUCLEOTIDE SEQUENCE [LARGE SCALE GENOMIC DNA]</scope>
    <source>
        <strain evidence="2">NBRC 100033</strain>
    </source>
</reference>
<gene>
    <name evidence="1" type="ORF">GCM10007878_08030</name>
</gene>
<proteinExistence type="predicted"/>